<dbReference type="Proteomes" id="UP000245783">
    <property type="component" value="Unassembled WGS sequence"/>
</dbReference>
<sequence length="478" mass="52198">MPAAASTSANLVDPRGRDFTVAYRIKPRLGDASLSSSDPAIRATSTTSALALAKKVNVRGEEQTLEEAFKAHRVYEESCKTQQIFHDLVAPLVPFAVLGGYATALAYGQTGSGKTFTLSQCSSLLGEVLFEDIAARQTRERAFSVELSSVELCGEDVLDLLDEGKKKVKIVQDADGRSMFEGANARAVADQPALETALHAAWSSRRTGATEWNDASSRSHAIFRLTIRNASDPNATPGIVQLVDLAGSERASVEAKNHSASRRGESASINKSLMTLKDCIRNRTLSDGLASMSRPPHVPFRSSRLTLALKEAFDLTSKQPTHTVFIATVSALERDVAASLNTLKYASQLLVAPRDAGAAVAQGANSKPTILQWPNDKIIEYFEKKCGADLSQAHLIAPYENGATLARVPEQEFVDRIIKATQGKWGHLRARKVYIEWWGRVVDARTLQRKDDQAKWKEIVKQRKARELRDDLEAAAQA</sequence>
<dbReference type="AlphaFoldDB" id="A0A316VRS9"/>
<evidence type="ECO:0000259" key="2">
    <source>
        <dbReference type="PROSITE" id="PS50067"/>
    </source>
</evidence>
<dbReference type="GO" id="GO:0003777">
    <property type="term" value="F:microtubule motor activity"/>
    <property type="evidence" value="ECO:0007669"/>
    <property type="project" value="InterPro"/>
</dbReference>
<name>A0A316VRS9_9BASI</name>
<comment type="similarity">
    <text evidence="1">Belongs to the TRAFAC class myosin-kinesin ATPase superfamily. Kinesin family.</text>
</comment>
<keyword evidence="4" id="KW-1185">Reference proteome</keyword>
<organism evidence="3 4">
    <name type="scientific">Ceraceosorus guamensis</name>
    <dbReference type="NCBI Taxonomy" id="1522189"/>
    <lineage>
        <taxon>Eukaryota</taxon>
        <taxon>Fungi</taxon>
        <taxon>Dikarya</taxon>
        <taxon>Basidiomycota</taxon>
        <taxon>Ustilaginomycotina</taxon>
        <taxon>Exobasidiomycetes</taxon>
        <taxon>Ceraceosorales</taxon>
        <taxon>Ceraceosoraceae</taxon>
        <taxon>Ceraceosorus</taxon>
    </lineage>
</organism>
<dbReference type="PROSITE" id="PS50067">
    <property type="entry name" value="KINESIN_MOTOR_2"/>
    <property type="match status" value="1"/>
</dbReference>
<dbReference type="InParanoid" id="A0A316VRS9"/>
<keyword evidence="1" id="KW-0505">Motor protein</keyword>
<feature type="binding site" evidence="1">
    <location>
        <begin position="108"/>
        <end position="115"/>
    </location>
    <ligand>
        <name>ATP</name>
        <dbReference type="ChEBI" id="CHEBI:30616"/>
    </ligand>
</feature>
<keyword evidence="3" id="KW-0378">Hydrolase</keyword>
<dbReference type="SMART" id="SM00129">
    <property type="entry name" value="KISc"/>
    <property type="match status" value="1"/>
</dbReference>
<gene>
    <name evidence="3" type="ORF">IE81DRAFT_326864</name>
</gene>
<dbReference type="InterPro" id="IPR001752">
    <property type="entry name" value="Kinesin_motor_dom"/>
</dbReference>
<dbReference type="STRING" id="1522189.A0A316VRS9"/>
<dbReference type="RefSeq" id="XP_025366273.1">
    <property type="nucleotide sequence ID" value="XM_025514930.1"/>
</dbReference>
<dbReference type="EMBL" id="KZ819494">
    <property type="protein sequence ID" value="PWN39113.1"/>
    <property type="molecule type" value="Genomic_DNA"/>
</dbReference>
<dbReference type="InterPro" id="IPR036961">
    <property type="entry name" value="Kinesin_motor_dom_sf"/>
</dbReference>
<feature type="domain" description="Kinesin motor" evidence="2">
    <location>
        <begin position="18"/>
        <end position="352"/>
    </location>
</feature>
<dbReference type="GO" id="GO:0005874">
    <property type="term" value="C:microtubule"/>
    <property type="evidence" value="ECO:0007669"/>
    <property type="project" value="TreeGrafter"/>
</dbReference>
<proteinExistence type="inferred from homology"/>
<dbReference type="GO" id="GO:0008017">
    <property type="term" value="F:microtubule binding"/>
    <property type="evidence" value="ECO:0007669"/>
    <property type="project" value="InterPro"/>
</dbReference>
<accession>A0A316VRS9</accession>
<dbReference type="GO" id="GO:0007018">
    <property type="term" value="P:microtubule-based movement"/>
    <property type="evidence" value="ECO:0007669"/>
    <property type="project" value="InterPro"/>
</dbReference>
<evidence type="ECO:0000256" key="1">
    <source>
        <dbReference type="PROSITE-ProRule" id="PRU00283"/>
    </source>
</evidence>
<dbReference type="GO" id="GO:0005871">
    <property type="term" value="C:kinesin complex"/>
    <property type="evidence" value="ECO:0007669"/>
    <property type="project" value="TreeGrafter"/>
</dbReference>
<dbReference type="PANTHER" id="PTHR24115">
    <property type="entry name" value="KINESIN-RELATED"/>
    <property type="match status" value="1"/>
</dbReference>
<dbReference type="OrthoDB" id="3176171at2759"/>
<dbReference type="PRINTS" id="PR00380">
    <property type="entry name" value="KINESINHEAVY"/>
</dbReference>
<keyword evidence="1" id="KW-0547">Nucleotide-binding</keyword>
<reference evidence="3 4" key="1">
    <citation type="journal article" date="2018" name="Mol. Biol. Evol.">
        <title>Broad Genomic Sampling Reveals a Smut Pathogenic Ancestry of the Fungal Clade Ustilaginomycotina.</title>
        <authorList>
            <person name="Kijpornyongpan T."/>
            <person name="Mondo S.J."/>
            <person name="Barry K."/>
            <person name="Sandor L."/>
            <person name="Lee J."/>
            <person name="Lipzen A."/>
            <person name="Pangilinan J."/>
            <person name="LaButti K."/>
            <person name="Hainaut M."/>
            <person name="Henrissat B."/>
            <person name="Grigoriev I.V."/>
            <person name="Spatafora J.W."/>
            <person name="Aime M.C."/>
        </authorList>
    </citation>
    <scope>NUCLEOTIDE SEQUENCE [LARGE SCALE GENOMIC DNA]</scope>
    <source>
        <strain evidence="3 4">MCA 4658</strain>
    </source>
</reference>
<dbReference type="PANTHER" id="PTHR24115:SF799">
    <property type="entry name" value="KINESIN-LIKE PROTEIN"/>
    <property type="match status" value="1"/>
</dbReference>
<protein>
    <submittedName>
        <fullName evidence="3">P-loop containing nucleoside triphosphate hydrolase protein</fullName>
    </submittedName>
</protein>
<keyword evidence="1" id="KW-0067">ATP-binding</keyword>
<dbReference type="Pfam" id="PF00225">
    <property type="entry name" value="Kinesin"/>
    <property type="match status" value="1"/>
</dbReference>
<dbReference type="GO" id="GO:0016887">
    <property type="term" value="F:ATP hydrolysis activity"/>
    <property type="evidence" value="ECO:0007669"/>
    <property type="project" value="TreeGrafter"/>
</dbReference>
<dbReference type="Gene3D" id="3.40.850.10">
    <property type="entry name" value="Kinesin motor domain"/>
    <property type="match status" value="1"/>
</dbReference>
<dbReference type="InterPro" id="IPR027640">
    <property type="entry name" value="Kinesin-like_fam"/>
</dbReference>
<evidence type="ECO:0000313" key="3">
    <source>
        <dbReference type="EMBL" id="PWN39113.1"/>
    </source>
</evidence>
<dbReference type="GeneID" id="37036800"/>
<dbReference type="SUPFAM" id="SSF52540">
    <property type="entry name" value="P-loop containing nucleoside triphosphate hydrolases"/>
    <property type="match status" value="1"/>
</dbReference>
<dbReference type="InterPro" id="IPR027417">
    <property type="entry name" value="P-loop_NTPase"/>
</dbReference>
<evidence type="ECO:0000313" key="4">
    <source>
        <dbReference type="Proteomes" id="UP000245783"/>
    </source>
</evidence>
<dbReference type="GO" id="GO:0005524">
    <property type="term" value="F:ATP binding"/>
    <property type="evidence" value="ECO:0007669"/>
    <property type="project" value="UniProtKB-UniRule"/>
</dbReference>